<evidence type="ECO:0000313" key="1">
    <source>
        <dbReference type="EMBL" id="UWZ85107.1"/>
    </source>
</evidence>
<dbReference type="EMBL" id="CP093313">
    <property type="protein sequence ID" value="UWZ85107.1"/>
    <property type="molecule type" value="Genomic_DNA"/>
</dbReference>
<dbReference type="InterPro" id="IPR024524">
    <property type="entry name" value="DUF3800"/>
</dbReference>
<organism evidence="1 2">
    <name type="scientific">Occallatibacter riparius</name>
    <dbReference type="NCBI Taxonomy" id="1002689"/>
    <lineage>
        <taxon>Bacteria</taxon>
        <taxon>Pseudomonadati</taxon>
        <taxon>Acidobacteriota</taxon>
        <taxon>Terriglobia</taxon>
        <taxon>Terriglobales</taxon>
        <taxon>Acidobacteriaceae</taxon>
        <taxon>Occallatibacter</taxon>
    </lineage>
</organism>
<keyword evidence="2" id="KW-1185">Reference proteome</keyword>
<dbReference type="RefSeq" id="WP_260794621.1">
    <property type="nucleotide sequence ID" value="NZ_CP093313.1"/>
</dbReference>
<dbReference type="AlphaFoldDB" id="A0A9J7BQM4"/>
<protein>
    <submittedName>
        <fullName evidence="1">DUF3800 domain-containing protein</fullName>
    </submittedName>
</protein>
<name>A0A9J7BQM4_9BACT</name>
<dbReference type="Proteomes" id="UP001059380">
    <property type="component" value="Chromosome"/>
</dbReference>
<evidence type="ECO:0000313" key="2">
    <source>
        <dbReference type="Proteomes" id="UP001059380"/>
    </source>
</evidence>
<reference evidence="1" key="1">
    <citation type="submission" date="2021-04" db="EMBL/GenBank/DDBJ databases">
        <title>Phylogenetic analysis of Acidobacteriaceae.</title>
        <authorList>
            <person name="Qiu L."/>
            <person name="Zhang Q."/>
        </authorList>
    </citation>
    <scope>NUCLEOTIDE SEQUENCE</scope>
    <source>
        <strain evidence="1">DSM 25168</strain>
    </source>
</reference>
<gene>
    <name evidence="1" type="ORF">MOP44_03985</name>
</gene>
<sequence>MHLAYFDETGIDGYSSVAMFGALIVPTGTFGPASVMHHNAIRQILPTGDLDDFQEFHASALYLGKEPFQGIDEQKRFMAILTLMAAVRAENMTFIYAAIDRGKFATTHPSPFGAIKPLHAAFHMCLLGIEDWATENHSRPDNPPDTKVLDWQDTYLCILDDCKDKNLKNEYRKTYRSLRRKHPFAASPNNRLWHAHDDMFFADSTDSLGLQIADLCNYFVRRHLEGIAEKDGVLHLEGIAKKNAFYELISPQVICAKPSPEWRQYGHLFRNHEDLPTDGSELAVS</sequence>
<proteinExistence type="predicted"/>
<accession>A0A9J7BQM4</accession>
<dbReference type="Pfam" id="PF12686">
    <property type="entry name" value="DUF3800"/>
    <property type="match status" value="1"/>
</dbReference>
<dbReference type="KEGG" id="orp:MOP44_03985"/>